<evidence type="ECO:0000256" key="6">
    <source>
        <dbReference type="HAMAP-Rule" id="MF_01813"/>
    </source>
</evidence>
<dbReference type="EC" id="2.1.1.163" evidence="6"/>
<accession>A0A5Q2QBC2</accession>
<dbReference type="NCBIfam" id="NF001244">
    <property type="entry name" value="PRK00216.1-5"/>
    <property type="match status" value="1"/>
</dbReference>
<dbReference type="PANTHER" id="PTHR43591:SF24">
    <property type="entry name" value="2-METHOXY-6-POLYPRENYL-1,4-BENZOQUINOL METHYLASE, MITOCHONDRIAL"/>
    <property type="match status" value="1"/>
</dbReference>
<feature type="binding site" evidence="6">
    <location>
        <position position="71"/>
    </location>
    <ligand>
        <name>S-adenosyl-L-methionine</name>
        <dbReference type="ChEBI" id="CHEBI:59789"/>
    </ligand>
</feature>
<keyword evidence="5 6" id="KW-0949">S-adenosyl-L-methionine</keyword>
<protein>
    <recommendedName>
        <fullName evidence="6">Ubiquinone/menaquinone biosynthesis C-methyltransferase UbiE</fullName>
        <ecNumber evidence="6">2.1.1.163</ecNumber>
        <ecNumber evidence="6">2.1.1.201</ecNumber>
    </recommendedName>
    <alternativeName>
        <fullName evidence="6">2-methoxy-6-polyprenyl-1,4-benzoquinol methylase</fullName>
    </alternativeName>
    <alternativeName>
        <fullName evidence="6">Demethylmenaquinone methyltransferase</fullName>
    </alternativeName>
</protein>
<gene>
    <name evidence="6 7" type="primary">ubiE</name>
    <name evidence="7" type="ORF">GH975_01545</name>
</gene>
<evidence type="ECO:0000256" key="4">
    <source>
        <dbReference type="ARBA" id="ARBA00022688"/>
    </source>
</evidence>
<dbReference type="EMBL" id="CP045871">
    <property type="protein sequence ID" value="QGG79316.1"/>
    <property type="molecule type" value="Genomic_DNA"/>
</dbReference>
<dbReference type="UniPathway" id="UPA00232"/>
<dbReference type="KEGG" id="llp:GH975_01545"/>
<evidence type="ECO:0000256" key="5">
    <source>
        <dbReference type="ARBA" id="ARBA00022691"/>
    </source>
</evidence>
<comment type="catalytic activity">
    <reaction evidence="6">
        <text>a 2-methoxy-6-(all-trans-polyprenyl)benzene-1,4-diol + S-adenosyl-L-methionine = a 5-methoxy-2-methyl-3-(all-trans-polyprenyl)benzene-1,4-diol + S-adenosyl-L-homocysteine + H(+)</text>
        <dbReference type="Rhea" id="RHEA:28286"/>
        <dbReference type="Rhea" id="RHEA-COMP:10858"/>
        <dbReference type="Rhea" id="RHEA-COMP:10859"/>
        <dbReference type="ChEBI" id="CHEBI:15378"/>
        <dbReference type="ChEBI" id="CHEBI:57856"/>
        <dbReference type="ChEBI" id="CHEBI:59789"/>
        <dbReference type="ChEBI" id="CHEBI:84166"/>
        <dbReference type="ChEBI" id="CHEBI:84167"/>
        <dbReference type="EC" id="2.1.1.201"/>
    </reaction>
</comment>
<dbReference type="GO" id="GO:0043770">
    <property type="term" value="F:demethylmenaquinone methyltransferase activity"/>
    <property type="evidence" value="ECO:0007669"/>
    <property type="project" value="UniProtKB-UniRule"/>
</dbReference>
<dbReference type="InterPro" id="IPR023576">
    <property type="entry name" value="UbiE/COQ5_MeTrFase_CS"/>
</dbReference>
<dbReference type="PROSITE" id="PS51608">
    <property type="entry name" value="SAM_MT_UBIE"/>
    <property type="match status" value="1"/>
</dbReference>
<dbReference type="InterPro" id="IPR029063">
    <property type="entry name" value="SAM-dependent_MTases_sf"/>
</dbReference>
<dbReference type="GO" id="GO:0008425">
    <property type="term" value="F:2-methoxy-6-polyprenyl-1,4-benzoquinol methyltransferase activity"/>
    <property type="evidence" value="ECO:0007669"/>
    <property type="project" value="UniProtKB-UniRule"/>
</dbReference>
<dbReference type="CDD" id="cd02440">
    <property type="entry name" value="AdoMet_MTases"/>
    <property type="match status" value="1"/>
</dbReference>
<comment type="pathway">
    <text evidence="6">Cofactor biosynthesis; ubiquinone biosynthesis.</text>
</comment>
<dbReference type="SUPFAM" id="SSF53335">
    <property type="entry name" value="S-adenosyl-L-methionine-dependent methyltransferases"/>
    <property type="match status" value="1"/>
</dbReference>
<reference evidence="7 8" key="1">
    <citation type="submission" date="2019-11" db="EMBL/GenBank/DDBJ databases">
        <authorList>
            <person name="Khan S.A."/>
            <person name="Jeon C.O."/>
            <person name="Chun B.H."/>
        </authorList>
    </citation>
    <scope>NUCLEOTIDE SEQUENCE [LARGE SCALE GENOMIC DNA]</scope>
    <source>
        <strain evidence="7 8">IMCC 1097</strain>
    </source>
</reference>
<dbReference type="UniPathway" id="UPA00079">
    <property type="reaction ID" value="UER00169"/>
</dbReference>
<keyword evidence="4 6" id="KW-0831">Ubiquinone biosynthesis</keyword>
<keyword evidence="2 6" id="KW-0489">Methyltransferase</keyword>
<dbReference type="NCBIfam" id="TIGR01934">
    <property type="entry name" value="MenG_MenH_UbiE"/>
    <property type="match status" value="1"/>
</dbReference>
<dbReference type="Gene3D" id="3.40.50.150">
    <property type="entry name" value="Vaccinia Virus protein VP39"/>
    <property type="match status" value="1"/>
</dbReference>
<sequence>MSDNTTHFGFKDVPVQDKVKHVGQVFDSVAPSYDIMNDLMSMGVHRIWKRIAIEYLAPRQGQRILDLAGGTGDLSLLIRPRIGDAGQLFIGDINPNMLSVGRDRLIDRGVTDVPVICMDAEHLPFDDASLDRVIIGFGLRNVTEKLNALTEMRRVLRPGGRALVLEFSKPAFEPLAKLYDFYSFKLLPKIGKWVAKDEDSYRYLAESIRMHPGQEQLAQMMREAGFDEVRYTNLTGGIVALHTGFVK</sequence>
<dbReference type="AlphaFoldDB" id="A0A5Q2QBC2"/>
<dbReference type="GO" id="GO:0032259">
    <property type="term" value="P:methylation"/>
    <property type="evidence" value="ECO:0007669"/>
    <property type="project" value="UniProtKB-KW"/>
</dbReference>
<dbReference type="GO" id="GO:0009234">
    <property type="term" value="P:menaquinone biosynthetic process"/>
    <property type="evidence" value="ECO:0007669"/>
    <property type="project" value="UniProtKB-UniRule"/>
</dbReference>
<dbReference type="InterPro" id="IPR004033">
    <property type="entry name" value="UbiE/COQ5_MeTrFase"/>
</dbReference>
<comment type="catalytic activity">
    <reaction evidence="6">
        <text>a 2-demethylmenaquinol + S-adenosyl-L-methionine = a menaquinol + S-adenosyl-L-homocysteine + H(+)</text>
        <dbReference type="Rhea" id="RHEA:42640"/>
        <dbReference type="Rhea" id="RHEA-COMP:9539"/>
        <dbReference type="Rhea" id="RHEA-COMP:9563"/>
        <dbReference type="ChEBI" id="CHEBI:15378"/>
        <dbReference type="ChEBI" id="CHEBI:18151"/>
        <dbReference type="ChEBI" id="CHEBI:55437"/>
        <dbReference type="ChEBI" id="CHEBI:57856"/>
        <dbReference type="ChEBI" id="CHEBI:59789"/>
        <dbReference type="EC" id="2.1.1.163"/>
    </reaction>
</comment>
<dbReference type="GO" id="GO:0009060">
    <property type="term" value="P:aerobic respiration"/>
    <property type="evidence" value="ECO:0007669"/>
    <property type="project" value="UniProtKB-UniRule"/>
</dbReference>
<organism evidence="7 8">
    <name type="scientific">Litorivicinus lipolyticus</name>
    <dbReference type="NCBI Taxonomy" id="418701"/>
    <lineage>
        <taxon>Bacteria</taxon>
        <taxon>Pseudomonadati</taxon>
        <taxon>Pseudomonadota</taxon>
        <taxon>Gammaproteobacteria</taxon>
        <taxon>Oceanospirillales</taxon>
        <taxon>Litorivicinaceae</taxon>
        <taxon>Litorivicinus</taxon>
    </lineage>
</organism>
<evidence type="ECO:0000256" key="2">
    <source>
        <dbReference type="ARBA" id="ARBA00022603"/>
    </source>
</evidence>
<dbReference type="HAMAP" id="MF_01813">
    <property type="entry name" value="MenG_UbiE_methyltr"/>
    <property type="match status" value="1"/>
</dbReference>
<dbReference type="OrthoDB" id="9808140at2"/>
<dbReference type="Proteomes" id="UP000388235">
    <property type="component" value="Chromosome"/>
</dbReference>
<keyword evidence="3 6" id="KW-0808">Transferase</keyword>
<keyword evidence="1 6" id="KW-0474">Menaquinone biosynthesis</keyword>
<feature type="binding site" evidence="6">
    <location>
        <begin position="119"/>
        <end position="120"/>
    </location>
    <ligand>
        <name>S-adenosyl-L-methionine</name>
        <dbReference type="ChEBI" id="CHEBI:59789"/>
    </ligand>
</feature>
<comment type="caution">
    <text evidence="6">Lacks conserved residue(s) required for the propagation of feature annotation.</text>
</comment>
<comment type="function">
    <text evidence="6">Methyltransferase required for the conversion of demethylmenaquinol (DMKH2) to menaquinol (MKH2) and the conversion of 2-polyprenyl-6-methoxy-1,4-benzoquinol (DDMQH2) to 2-polyprenyl-3-methyl-6-methoxy-1,4-benzoquinol (DMQH2).</text>
</comment>
<name>A0A5Q2QBC2_9GAMM</name>
<dbReference type="PANTHER" id="PTHR43591">
    <property type="entry name" value="METHYLTRANSFERASE"/>
    <property type="match status" value="1"/>
</dbReference>
<dbReference type="EC" id="2.1.1.201" evidence="6"/>
<proteinExistence type="inferred from homology"/>
<feature type="binding site" evidence="6">
    <location>
        <position position="92"/>
    </location>
    <ligand>
        <name>S-adenosyl-L-methionine</name>
        <dbReference type="ChEBI" id="CHEBI:59789"/>
    </ligand>
</feature>
<comment type="pathway">
    <text evidence="6">Quinol/quinone metabolism; menaquinone biosynthesis; menaquinol from 1,4-dihydroxy-2-naphthoate: step 2/2.</text>
</comment>
<dbReference type="PROSITE" id="PS01184">
    <property type="entry name" value="UBIE_2"/>
    <property type="match status" value="1"/>
</dbReference>
<comment type="similarity">
    <text evidence="6">Belongs to the class I-like SAM-binding methyltransferase superfamily. MenG/UbiE family.</text>
</comment>
<evidence type="ECO:0000256" key="1">
    <source>
        <dbReference type="ARBA" id="ARBA00022428"/>
    </source>
</evidence>
<evidence type="ECO:0000313" key="7">
    <source>
        <dbReference type="EMBL" id="QGG79316.1"/>
    </source>
</evidence>
<evidence type="ECO:0000313" key="8">
    <source>
        <dbReference type="Proteomes" id="UP000388235"/>
    </source>
</evidence>
<keyword evidence="8" id="KW-1185">Reference proteome</keyword>
<evidence type="ECO:0000256" key="3">
    <source>
        <dbReference type="ARBA" id="ARBA00022679"/>
    </source>
</evidence>
<dbReference type="PROSITE" id="PS01183">
    <property type="entry name" value="UBIE_1"/>
    <property type="match status" value="1"/>
</dbReference>
<dbReference type="Pfam" id="PF01209">
    <property type="entry name" value="Ubie_methyltran"/>
    <property type="match status" value="1"/>
</dbReference>
<dbReference type="RefSeq" id="WP_153712820.1">
    <property type="nucleotide sequence ID" value="NZ_CP045871.1"/>
</dbReference>